<dbReference type="Proteomes" id="UP001517247">
    <property type="component" value="Unassembled WGS sequence"/>
</dbReference>
<organism evidence="2 3">
    <name type="scientific">Pedobacter ureilyticus</name>
    <dbReference type="NCBI Taxonomy" id="1393051"/>
    <lineage>
        <taxon>Bacteria</taxon>
        <taxon>Pseudomonadati</taxon>
        <taxon>Bacteroidota</taxon>
        <taxon>Sphingobacteriia</taxon>
        <taxon>Sphingobacteriales</taxon>
        <taxon>Sphingobacteriaceae</taxon>
        <taxon>Pedobacter</taxon>
    </lineage>
</organism>
<name>A0ABW9J8U2_9SPHI</name>
<dbReference type="PANTHER" id="PTHR43581">
    <property type="entry name" value="ATP/GTP PHOSPHATASE"/>
    <property type="match status" value="1"/>
</dbReference>
<dbReference type="EMBL" id="SSHJ02000008">
    <property type="protein sequence ID" value="MFN0256968.1"/>
    <property type="molecule type" value="Genomic_DNA"/>
</dbReference>
<dbReference type="InterPro" id="IPR051396">
    <property type="entry name" value="Bact_Antivir_Def_Nuclease"/>
</dbReference>
<dbReference type="SUPFAM" id="SSF52540">
    <property type="entry name" value="P-loop containing nucleoside triphosphate hydrolases"/>
    <property type="match status" value="1"/>
</dbReference>
<feature type="domain" description="AAA+ ATPase" evidence="1">
    <location>
        <begin position="20"/>
        <end position="423"/>
    </location>
</feature>
<evidence type="ECO:0000313" key="3">
    <source>
        <dbReference type="Proteomes" id="UP001517247"/>
    </source>
</evidence>
<dbReference type="Gene3D" id="3.40.50.300">
    <property type="entry name" value="P-loop containing nucleotide triphosphate hydrolases"/>
    <property type="match status" value="2"/>
</dbReference>
<dbReference type="RefSeq" id="WP_138724055.1">
    <property type="nucleotide sequence ID" value="NZ_SSHJ02000008.1"/>
</dbReference>
<comment type="caution">
    <text evidence="2">The sequence shown here is derived from an EMBL/GenBank/DDBJ whole genome shotgun (WGS) entry which is preliminary data.</text>
</comment>
<gene>
    <name evidence="2" type="ORF">E6A44_015370</name>
</gene>
<sequence length="659" mass="77274">MKITLLDKYKSLHPFESDELDPLTVITGKNGSGKSQLLNLIFNKFKKASEVASLRINILPELEKIQFEGIIKDNLRNISYDEWKTVVKKLLDDFKNLKGNNIKLLEYIFDENLQSKINSSIIGEMLSDEPEYLKLLKINVSEVLNRNIETITELNKIDENNVLSKIYNNRTEKLFHFIKHLSEKSGKPIEAIRELDFFNLPIDESLIDENELFSSQVEYIFYNYAKRRDINRKNWFFKKEDGEENDSVSDTDFVTSFLPPWEIINNILEANNLDFCFKGIEKKEFSTDIIIDFKLLKKSTSEEIPFNDLSSGEKVIVGLILKLFTSEYYGTNLNFPDLILLDEPDAHLHPEMSNLLINVLENTFVKKFGIKVIFTTHSPSTIALLNENNIYQISNGKYTSLRKISKDDALKILTSFIPTLNIDYKNHKQVFVESPTDRFYYQIIFDKRYQQEQYPFKLYFISNGYGKGSSSQVLETVDAIRKSENKSFFGIIDWDKINKDNDYIKVHGENIRYSIENYVYDPIYLVMQLMELKAHNVHAEMGLDETYNQYQLGEEKELAEKAINWFFEKFYNKFQMAEELKQNKRIVKFLNGMDFMIPIWYLEFQGHDLESKLKTVFPALEKYRNEGELQRNLSIISAKCYPFVHLDTVEIFEKIINVG</sequence>
<dbReference type="SMART" id="SM00382">
    <property type="entry name" value="AAA"/>
    <property type="match status" value="1"/>
</dbReference>
<dbReference type="PANTHER" id="PTHR43581:SF4">
    <property type="entry name" value="ATP_GTP PHOSPHATASE"/>
    <property type="match status" value="1"/>
</dbReference>
<proteinExistence type="predicted"/>
<dbReference type="Pfam" id="PF13175">
    <property type="entry name" value="AAA_15"/>
    <property type="match status" value="1"/>
</dbReference>
<accession>A0ABW9J8U2</accession>
<evidence type="ECO:0000313" key="2">
    <source>
        <dbReference type="EMBL" id="MFN0256968.1"/>
    </source>
</evidence>
<dbReference type="InterPro" id="IPR041685">
    <property type="entry name" value="AAA_GajA/Old/RecF-like"/>
</dbReference>
<dbReference type="CDD" id="cd00267">
    <property type="entry name" value="ABC_ATPase"/>
    <property type="match status" value="1"/>
</dbReference>
<dbReference type="InterPro" id="IPR003593">
    <property type="entry name" value="AAA+_ATPase"/>
</dbReference>
<protein>
    <submittedName>
        <fullName evidence="2">AAA family ATPase</fullName>
    </submittedName>
</protein>
<evidence type="ECO:0000259" key="1">
    <source>
        <dbReference type="SMART" id="SM00382"/>
    </source>
</evidence>
<reference evidence="2 3" key="1">
    <citation type="submission" date="2024-12" db="EMBL/GenBank/DDBJ databases">
        <authorList>
            <person name="Hu S."/>
        </authorList>
    </citation>
    <scope>NUCLEOTIDE SEQUENCE [LARGE SCALE GENOMIC DNA]</scope>
    <source>
        <strain evidence="2 3">THG-T11</strain>
    </source>
</reference>
<dbReference type="InterPro" id="IPR027417">
    <property type="entry name" value="P-loop_NTPase"/>
</dbReference>
<keyword evidence="3" id="KW-1185">Reference proteome</keyword>